<organism evidence="1 2">
    <name type="scientific">Suillus luteus UH-Slu-Lm8-n1</name>
    <dbReference type="NCBI Taxonomy" id="930992"/>
    <lineage>
        <taxon>Eukaryota</taxon>
        <taxon>Fungi</taxon>
        <taxon>Dikarya</taxon>
        <taxon>Basidiomycota</taxon>
        <taxon>Agaricomycotina</taxon>
        <taxon>Agaricomycetes</taxon>
        <taxon>Agaricomycetidae</taxon>
        <taxon>Boletales</taxon>
        <taxon>Suillineae</taxon>
        <taxon>Suillaceae</taxon>
        <taxon>Suillus</taxon>
    </lineage>
</organism>
<reference evidence="2" key="2">
    <citation type="submission" date="2015-01" db="EMBL/GenBank/DDBJ databases">
        <title>Evolutionary Origins and Diversification of the Mycorrhizal Mutualists.</title>
        <authorList>
            <consortium name="DOE Joint Genome Institute"/>
            <consortium name="Mycorrhizal Genomics Consortium"/>
            <person name="Kohler A."/>
            <person name="Kuo A."/>
            <person name="Nagy L.G."/>
            <person name="Floudas D."/>
            <person name="Copeland A."/>
            <person name="Barry K.W."/>
            <person name="Cichocki N."/>
            <person name="Veneault-Fourrey C."/>
            <person name="LaButti K."/>
            <person name="Lindquist E.A."/>
            <person name="Lipzen A."/>
            <person name="Lundell T."/>
            <person name="Morin E."/>
            <person name="Murat C."/>
            <person name="Riley R."/>
            <person name="Ohm R."/>
            <person name="Sun H."/>
            <person name="Tunlid A."/>
            <person name="Henrissat B."/>
            <person name="Grigoriev I.V."/>
            <person name="Hibbett D.S."/>
            <person name="Martin F."/>
        </authorList>
    </citation>
    <scope>NUCLEOTIDE SEQUENCE [LARGE SCALE GENOMIC DNA]</scope>
    <source>
        <strain evidence="2">UH-Slu-Lm8-n1</strain>
    </source>
</reference>
<dbReference type="AlphaFoldDB" id="A0A0D0AIC4"/>
<dbReference type="Proteomes" id="UP000054485">
    <property type="component" value="Unassembled WGS sequence"/>
</dbReference>
<gene>
    <name evidence="1" type="ORF">CY34DRAFT_814527</name>
</gene>
<dbReference type="InParanoid" id="A0A0D0AIC4"/>
<accession>A0A0D0AIC4</accession>
<protein>
    <submittedName>
        <fullName evidence="1">Uncharacterized protein</fullName>
    </submittedName>
</protein>
<dbReference type="EMBL" id="KN836663">
    <property type="protein sequence ID" value="KIK31773.1"/>
    <property type="molecule type" value="Genomic_DNA"/>
</dbReference>
<name>A0A0D0AIC4_9AGAM</name>
<evidence type="ECO:0000313" key="1">
    <source>
        <dbReference type="EMBL" id="KIK31773.1"/>
    </source>
</evidence>
<reference evidence="1 2" key="1">
    <citation type="submission" date="2014-04" db="EMBL/GenBank/DDBJ databases">
        <authorList>
            <consortium name="DOE Joint Genome Institute"/>
            <person name="Kuo A."/>
            <person name="Ruytinx J."/>
            <person name="Rineau F."/>
            <person name="Colpaert J."/>
            <person name="Kohler A."/>
            <person name="Nagy L.G."/>
            <person name="Floudas D."/>
            <person name="Copeland A."/>
            <person name="Barry K.W."/>
            <person name="Cichocki N."/>
            <person name="Veneault-Fourrey C."/>
            <person name="LaButti K."/>
            <person name="Lindquist E.A."/>
            <person name="Lipzen A."/>
            <person name="Lundell T."/>
            <person name="Morin E."/>
            <person name="Murat C."/>
            <person name="Sun H."/>
            <person name="Tunlid A."/>
            <person name="Henrissat B."/>
            <person name="Grigoriev I.V."/>
            <person name="Hibbett D.S."/>
            <person name="Martin F."/>
            <person name="Nordberg H.P."/>
            <person name="Cantor M.N."/>
            <person name="Hua S.X."/>
        </authorList>
    </citation>
    <scope>NUCLEOTIDE SEQUENCE [LARGE SCALE GENOMIC DNA]</scope>
    <source>
        <strain evidence="1 2">UH-Slu-Lm8-n1</strain>
    </source>
</reference>
<evidence type="ECO:0000313" key="2">
    <source>
        <dbReference type="Proteomes" id="UP000054485"/>
    </source>
</evidence>
<keyword evidence="2" id="KW-1185">Reference proteome</keyword>
<proteinExistence type="predicted"/>
<sequence length="76" mass="8251">MSTDITQRPTTGRPVCSREPQECIQGRYKYLSTRTVSSASPGIDTDDNGRPVDCESVSTSVSLVQASTFGFPGQHR</sequence>
<dbReference type="HOGENOM" id="CLU_2656087_0_0_1"/>